<evidence type="ECO:0000313" key="2">
    <source>
        <dbReference type="EMBL" id="PIA39614.1"/>
    </source>
</evidence>
<dbReference type="InterPro" id="IPR001810">
    <property type="entry name" value="F-box_dom"/>
</dbReference>
<evidence type="ECO:0000259" key="1">
    <source>
        <dbReference type="PROSITE" id="PS50181"/>
    </source>
</evidence>
<dbReference type="STRING" id="218851.A0A2G5D7Y0"/>
<dbReference type="EMBL" id="KZ305043">
    <property type="protein sequence ID" value="PIA39614.1"/>
    <property type="molecule type" value="Genomic_DNA"/>
</dbReference>
<dbReference type="FunCoup" id="A0A2G5D7Y0">
    <property type="interactions" value="1300"/>
</dbReference>
<reference evidence="2 3" key="1">
    <citation type="submission" date="2017-09" db="EMBL/GenBank/DDBJ databases">
        <title>WGS assembly of Aquilegia coerulea Goldsmith.</title>
        <authorList>
            <person name="Hodges S."/>
            <person name="Kramer E."/>
            <person name="Nordborg M."/>
            <person name="Tomkins J."/>
            <person name="Borevitz J."/>
            <person name="Derieg N."/>
            <person name="Yan J."/>
            <person name="Mihaltcheva S."/>
            <person name="Hayes R.D."/>
            <person name="Rokhsar D."/>
        </authorList>
    </citation>
    <scope>NUCLEOTIDE SEQUENCE [LARGE SCALE GENOMIC DNA]</scope>
    <source>
        <strain evidence="3">cv. Goldsmith</strain>
    </source>
</reference>
<dbReference type="SMART" id="SM00256">
    <property type="entry name" value="FBOX"/>
    <property type="match status" value="1"/>
</dbReference>
<name>A0A2G5D7Y0_AQUCA</name>
<dbReference type="PANTHER" id="PTHR35546">
    <property type="entry name" value="F-BOX PROTEIN INTERACTION DOMAIN PROTEIN-RELATED"/>
    <property type="match status" value="1"/>
</dbReference>
<dbReference type="PROSITE" id="PS50181">
    <property type="entry name" value="FBOX"/>
    <property type="match status" value="1"/>
</dbReference>
<protein>
    <recommendedName>
        <fullName evidence="1">F-box domain-containing protein</fullName>
    </recommendedName>
</protein>
<dbReference type="Pfam" id="PF00646">
    <property type="entry name" value="F-box"/>
    <property type="match status" value="1"/>
</dbReference>
<dbReference type="InterPro" id="IPR036047">
    <property type="entry name" value="F-box-like_dom_sf"/>
</dbReference>
<dbReference type="InParanoid" id="A0A2G5D7Y0"/>
<dbReference type="AlphaFoldDB" id="A0A2G5D7Y0"/>
<dbReference type="InterPro" id="IPR055290">
    <property type="entry name" value="At3g26010-like"/>
</dbReference>
<dbReference type="Gene3D" id="1.20.1280.50">
    <property type="match status" value="1"/>
</dbReference>
<sequence length="400" mass="45670">MEIGSTHDDILIEILSRLPAKSVVRFQCVSKRWQNIISDPVFRRLQYHRSKSIISWFFFLGGCNEFCLSNYVPFINDQVIAQYRIMNFIPEKSCPIASSNGLLCCRNYGVDTAIYVCNPAIEKYVKMEVPTAVNGLAMGLLFDPFRYNMDDLSNFKLVSISEKNDLGFIFHIYSSEIREWRKLSGVCPCTHVLQRGGCACLASGVFYWMTCGDVIIAFDVEKETSYCITLPVTDLKSWGGKCIGESEGSLHYITISDGCIQVWFLISCELKWILKFSVSLASMEEDHPNFLYDAANKEASIRHLPLWIEPLAFKDGNLLLKLRLRFSTEHGNFTQLCMKFYAYNLETRTMEELCTLDESGLLYYGNRKWNELTMNNKWGLFLGALKALPYSMSLAPLCSA</sequence>
<dbReference type="InterPro" id="IPR056592">
    <property type="entry name" value="Beta-prop_At3g26010-like"/>
</dbReference>
<dbReference type="Pfam" id="PF24750">
    <property type="entry name" value="b-prop_At3g26010-like"/>
    <property type="match status" value="1"/>
</dbReference>
<dbReference type="PANTHER" id="PTHR35546:SF21">
    <property type="entry name" value="F-BOX DOMAIN-CONTAINING PROTEIN"/>
    <property type="match status" value="1"/>
</dbReference>
<proteinExistence type="predicted"/>
<gene>
    <name evidence="2" type="ORF">AQUCO_02600219v1</name>
</gene>
<dbReference type="CDD" id="cd22157">
    <property type="entry name" value="F-box_AtFBW1-like"/>
    <property type="match status" value="1"/>
</dbReference>
<evidence type="ECO:0000313" key="3">
    <source>
        <dbReference type="Proteomes" id="UP000230069"/>
    </source>
</evidence>
<feature type="domain" description="F-box" evidence="1">
    <location>
        <begin position="1"/>
        <end position="45"/>
    </location>
</feature>
<organism evidence="2 3">
    <name type="scientific">Aquilegia coerulea</name>
    <name type="common">Rocky mountain columbine</name>
    <dbReference type="NCBI Taxonomy" id="218851"/>
    <lineage>
        <taxon>Eukaryota</taxon>
        <taxon>Viridiplantae</taxon>
        <taxon>Streptophyta</taxon>
        <taxon>Embryophyta</taxon>
        <taxon>Tracheophyta</taxon>
        <taxon>Spermatophyta</taxon>
        <taxon>Magnoliopsida</taxon>
        <taxon>Ranunculales</taxon>
        <taxon>Ranunculaceae</taxon>
        <taxon>Thalictroideae</taxon>
        <taxon>Aquilegia</taxon>
    </lineage>
</organism>
<dbReference type="SUPFAM" id="SSF81383">
    <property type="entry name" value="F-box domain"/>
    <property type="match status" value="1"/>
</dbReference>
<keyword evidence="3" id="KW-1185">Reference proteome</keyword>
<dbReference type="OrthoDB" id="626202at2759"/>
<dbReference type="Proteomes" id="UP000230069">
    <property type="component" value="Unassembled WGS sequence"/>
</dbReference>
<accession>A0A2G5D7Y0</accession>